<organism evidence="2 3">
    <name type="scientific">Kipferlia bialata</name>
    <dbReference type="NCBI Taxonomy" id="797122"/>
    <lineage>
        <taxon>Eukaryota</taxon>
        <taxon>Metamonada</taxon>
        <taxon>Carpediemonas-like organisms</taxon>
        <taxon>Kipferlia</taxon>
    </lineage>
</organism>
<feature type="region of interest" description="Disordered" evidence="1">
    <location>
        <begin position="341"/>
        <end position="392"/>
    </location>
</feature>
<feature type="region of interest" description="Disordered" evidence="1">
    <location>
        <begin position="293"/>
        <end position="323"/>
    </location>
</feature>
<evidence type="ECO:0000313" key="2">
    <source>
        <dbReference type="EMBL" id="GIQ83732.1"/>
    </source>
</evidence>
<gene>
    <name evidence="2" type="ORF">KIPB_005094</name>
</gene>
<feature type="compositionally biased region" description="Basic and acidic residues" evidence="1">
    <location>
        <begin position="310"/>
        <end position="323"/>
    </location>
</feature>
<feature type="region of interest" description="Disordered" evidence="1">
    <location>
        <begin position="228"/>
        <end position="254"/>
    </location>
</feature>
<proteinExistence type="predicted"/>
<evidence type="ECO:0000313" key="3">
    <source>
        <dbReference type="Proteomes" id="UP000265618"/>
    </source>
</evidence>
<feature type="compositionally biased region" description="Basic and acidic residues" evidence="1">
    <location>
        <begin position="293"/>
        <end position="302"/>
    </location>
</feature>
<protein>
    <submittedName>
        <fullName evidence="2">Uncharacterized protein</fullName>
    </submittedName>
</protein>
<reference evidence="2 3" key="1">
    <citation type="journal article" date="2018" name="PLoS ONE">
        <title>The draft genome of Kipferlia bialata reveals reductive genome evolution in fornicate parasites.</title>
        <authorList>
            <person name="Tanifuji G."/>
            <person name="Takabayashi S."/>
            <person name="Kume K."/>
            <person name="Takagi M."/>
            <person name="Nakayama T."/>
            <person name="Kamikawa R."/>
            <person name="Inagaki Y."/>
            <person name="Hashimoto T."/>
        </authorList>
    </citation>
    <scope>NUCLEOTIDE SEQUENCE [LARGE SCALE GENOMIC DNA]</scope>
    <source>
        <strain evidence="2">NY0173</strain>
    </source>
</reference>
<dbReference type="AlphaFoldDB" id="A0A9K3CVJ0"/>
<evidence type="ECO:0000256" key="1">
    <source>
        <dbReference type="SAM" id="MobiDB-lite"/>
    </source>
</evidence>
<dbReference type="Proteomes" id="UP000265618">
    <property type="component" value="Unassembled WGS sequence"/>
</dbReference>
<keyword evidence="3" id="KW-1185">Reference proteome</keyword>
<sequence>MLSILLLWGQSHQRTAAARSLDVAVEMILADPDRSASILHMCLTGQPHTGFEAVALQCLLETADRDFRSFTTLCRAVLPDLVALANTHLLARETSDSPLSSRISRDVALVLYRLLGESIDVMLVSCVSNRRTSLFQRHAPVSASVIDTLDSGRETVHGDNMERPYCTSINQNGMVIVGHTPIAESWTRATSSATSGVEYSDIYVLTAHGTTLILRPLMIELETEDACVQQEAEREREDRDSDRDGAVEREDPTGVIQSTPLAVEFLAGHGAMLVVTSVCKGYTKDGVEGARRAEERLSREQEVETEVEEDLQHQREKQGERETDTPVYTVSVCAYTHSAVSHAQRRRTRVHSPPLFRDSQSITLRPLPRQSSPAALEEGGRERERHHCQESPQVKATISRVNPGEVTADVCISTDIGEAEARFVFRQ</sequence>
<feature type="compositionally biased region" description="Basic and acidic residues" evidence="1">
    <location>
        <begin position="231"/>
        <end position="252"/>
    </location>
</feature>
<dbReference type="EMBL" id="BDIP01001157">
    <property type="protein sequence ID" value="GIQ83732.1"/>
    <property type="molecule type" value="Genomic_DNA"/>
</dbReference>
<name>A0A9K3CVJ0_9EUKA</name>
<accession>A0A9K3CVJ0</accession>
<feature type="compositionally biased region" description="Basic and acidic residues" evidence="1">
    <location>
        <begin position="378"/>
        <end position="389"/>
    </location>
</feature>
<feature type="compositionally biased region" description="Polar residues" evidence="1">
    <location>
        <begin position="358"/>
        <end position="373"/>
    </location>
</feature>
<comment type="caution">
    <text evidence="2">The sequence shown here is derived from an EMBL/GenBank/DDBJ whole genome shotgun (WGS) entry which is preliminary data.</text>
</comment>